<keyword evidence="2" id="KW-1185">Reference proteome</keyword>
<dbReference type="RefSeq" id="WP_168629692.1">
    <property type="nucleotide sequence ID" value="NZ_BONL01000004.1"/>
</dbReference>
<dbReference type="EMBL" id="JAAXOX010000003">
    <property type="protein sequence ID" value="NKY22569.1"/>
    <property type="molecule type" value="Genomic_DNA"/>
</dbReference>
<comment type="caution">
    <text evidence="1">The sequence shown here is derived from an EMBL/GenBank/DDBJ whole genome shotgun (WGS) entry which is preliminary data.</text>
</comment>
<dbReference type="AlphaFoldDB" id="A0A7X6QYV5"/>
<protein>
    <submittedName>
        <fullName evidence="1">Uncharacterized protein</fullName>
    </submittedName>
</protein>
<dbReference type="Proteomes" id="UP000581206">
    <property type="component" value="Unassembled WGS sequence"/>
</dbReference>
<name>A0A7X6QYV5_9CELL</name>
<dbReference type="InterPro" id="IPR054206">
    <property type="entry name" value="DUF6912"/>
</dbReference>
<proteinExistence type="predicted"/>
<evidence type="ECO:0000313" key="2">
    <source>
        <dbReference type="Proteomes" id="UP000581206"/>
    </source>
</evidence>
<gene>
    <name evidence="1" type="ORF">HGA03_07790</name>
</gene>
<dbReference type="Pfam" id="PF21853">
    <property type="entry name" value="DUF6912"/>
    <property type="match status" value="1"/>
</dbReference>
<evidence type="ECO:0000313" key="1">
    <source>
        <dbReference type="EMBL" id="NKY22569.1"/>
    </source>
</evidence>
<organism evidence="1 2">
    <name type="scientific">Cellulomonas denverensis</name>
    <dbReference type="NCBI Taxonomy" id="264297"/>
    <lineage>
        <taxon>Bacteria</taxon>
        <taxon>Bacillati</taxon>
        <taxon>Actinomycetota</taxon>
        <taxon>Actinomycetes</taxon>
        <taxon>Micrococcales</taxon>
        <taxon>Cellulomonadaceae</taxon>
        <taxon>Cellulomonas</taxon>
    </lineage>
</organism>
<sequence length="153" mass="16249">MRLYLPATLDDLRDGVLHLDVPRRAHAVTPALTALLPDEDEEGVEFAAQLMAADDALVLLAGTPSAPPLRLVVTVEVADDLVDDAPAGEDEPVSLVTLTGAPAADEVVCVHVDEPEAAVQVARALDGDDAALEDLAERDLLWYDVTELGRIPR</sequence>
<accession>A0A7X6QYV5</accession>
<reference evidence="1 2" key="1">
    <citation type="submission" date="2020-04" db="EMBL/GenBank/DDBJ databases">
        <title>MicrobeNet Type strains.</title>
        <authorList>
            <person name="Nicholson A.C."/>
        </authorList>
    </citation>
    <scope>NUCLEOTIDE SEQUENCE [LARGE SCALE GENOMIC DNA]</scope>
    <source>
        <strain evidence="1 2">ATCC BAA-788</strain>
    </source>
</reference>